<reference evidence="5 6" key="2">
    <citation type="journal article" date="2012" name="Stand. Genomic Sci.">
        <title>Complete genome sequence of the sulfate-reducing firmicute Desulfotomaculum ruminis type strain (DL(T)).</title>
        <authorList>
            <person name="Spring S."/>
            <person name="Visser M."/>
            <person name="Lu M."/>
            <person name="Copeland A."/>
            <person name="Lapidus A."/>
            <person name="Lucas S."/>
            <person name="Cheng J.F."/>
            <person name="Han C."/>
            <person name="Tapia R."/>
            <person name="Goodwin L.A."/>
            <person name="Pitluck S."/>
            <person name="Ivanova N."/>
            <person name="Land M."/>
            <person name="Hauser L."/>
            <person name="Larimer F."/>
            <person name="Rohde M."/>
            <person name="Goker M."/>
            <person name="Detter J.C."/>
            <person name="Kyrpides N.C."/>
            <person name="Woyke T."/>
            <person name="Schaap P.J."/>
            <person name="Plugge C.M."/>
            <person name="Muyzer G."/>
            <person name="Kuever J."/>
            <person name="Pereira I.A."/>
            <person name="Parshina S.N."/>
            <person name="Bernier-Latmani R."/>
            <person name="Stams A.J."/>
            <person name="Klenk H.P."/>
        </authorList>
    </citation>
    <scope>NUCLEOTIDE SEQUENCE [LARGE SCALE GENOMIC DNA]</scope>
    <source>
        <strain evidence="6">ATCC 23193 / DSM 2154 / NCIB 8452 / DL</strain>
    </source>
</reference>
<reference evidence="6" key="1">
    <citation type="submission" date="2011-05" db="EMBL/GenBank/DDBJ databases">
        <title>Complete sequence of Desulfotomaculum ruminis DSM 2154.</title>
        <authorList>
            <person name="Lucas S."/>
            <person name="Copeland A."/>
            <person name="Lapidus A."/>
            <person name="Cheng J.-F."/>
            <person name="Goodwin L."/>
            <person name="Pitluck S."/>
            <person name="Lu M."/>
            <person name="Detter J.C."/>
            <person name="Han C."/>
            <person name="Tapia R."/>
            <person name="Land M."/>
            <person name="Hauser L."/>
            <person name="Kyrpides N."/>
            <person name="Ivanova N."/>
            <person name="Mikhailova N."/>
            <person name="Pagani I."/>
            <person name="Stams A.J.M."/>
            <person name="Plugge C.M."/>
            <person name="Muyzer G."/>
            <person name="Kuever J."/>
            <person name="Parshina S.N."/>
            <person name="Ivanova A.E."/>
            <person name="Nazina T.N."/>
            <person name="Brambilla E."/>
            <person name="Spring S."/>
            <person name="Klenk H.-P."/>
            <person name="Woyke T."/>
        </authorList>
    </citation>
    <scope>NUCLEOTIDE SEQUENCE [LARGE SCALE GENOMIC DNA]</scope>
    <source>
        <strain evidence="6">ATCC 23193 / DSM 2154 / NCIB 8452 / DL</strain>
    </source>
</reference>
<dbReference type="PANTHER" id="PTHR48085:SF5">
    <property type="entry name" value="CADMIUM_ZINC-TRANSPORTING ATPASE HMA4-RELATED"/>
    <property type="match status" value="1"/>
</dbReference>
<accession>F6DNI9</accession>
<protein>
    <submittedName>
        <fullName evidence="5">E1-E2 ATPase-associated domain protein</fullName>
    </submittedName>
</protein>
<name>F6DNI9_DESRL</name>
<dbReference type="GO" id="GO:0022857">
    <property type="term" value="F:transmembrane transporter activity"/>
    <property type="evidence" value="ECO:0007669"/>
    <property type="project" value="TreeGrafter"/>
</dbReference>
<evidence type="ECO:0000256" key="1">
    <source>
        <dbReference type="ARBA" id="ARBA00004141"/>
    </source>
</evidence>
<comment type="subcellular location">
    <subcellularLocation>
        <location evidence="1">Membrane</location>
        <topology evidence="1">Multi-pass membrane protein</topology>
    </subcellularLocation>
</comment>
<dbReference type="KEGG" id="dru:Desru_0231"/>
<dbReference type="Proteomes" id="UP000009234">
    <property type="component" value="Chromosome"/>
</dbReference>
<dbReference type="InterPro" id="IPR008250">
    <property type="entry name" value="ATPase_P-typ_transduc_dom_A_sf"/>
</dbReference>
<evidence type="ECO:0000313" key="5">
    <source>
        <dbReference type="EMBL" id="AEG58529.1"/>
    </source>
</evidence>
<dbReference type="eggNOG" id="COG2217">
    <property type="taxonomic scope" value="Bacteria"/>
</dbReference>
<dbReference type="InterPro" id="IPR051014">
    <property type="entry name" value="Cation_Transport_ATPase_IB"/>
</dbReference>
<sequence length="633" mass="69148">MNKLFFCMRRQRFTGNIYNAYLGQRVAIYKGSKKGTQVKAMHILPGRIRIRFPVLKKNPWLAEDLNAYLSSLPGVASVQISSLTGSCLIYFTGKTSAQELEKAIQKYLEEYSVIPRNKPKGQKGKPQPPVHAGLKQVLAGGAILTLFWGLPPTGTTMPRSLSLPVSSAAVITTGYPVFKSALGYFGQHKKPNYEFVLGLVSLVSTLTGRGYLGLLTMWLATLGSYLQKQILRTASYSFSNILMNKGTRIALWEEGRIRPVLPGDILPGDVTLFKAGDCIQVEGEVLSGRAKGLPNEEFHAGQQLEAGAHLTEGQLLVKVHRVVEDTSLARLADILDDAVEKPETGNHLAISYAERLLPVTLFTTLLVFLLTRNFQRTASVLLAGAPGPAGLAAPTALSAATGMAAGMGIAVKDPMALEALSHVDLVIFDEQLSLEAGKLPLLIKALEEEGYKVEDFDPRHIHEDASFNRTTKKELFALSTVEKLHQRGLRVAWISGPEKPVFIKNADVNILFLTGREKQLSRAQIICYKNDPRQVYRVIDLSRQTLHTIQQNVFMVQGINLLGQTLGALGIIGSVPALGMNLLSTLMVVLHSGHSLLGMPYYKPPARSKGTIQGLMVDKGKCFAGGKERMAKE</sequence>
<dbReference type="SUPFAM" id="SSF81653">
    <property type="entry name" value="Calcium ATPase, transduction domain A"/>
    <property type="match status" value="1"/>
</dbReference>
<dbReference type="GO" id="GO:0005524">
    <property type="term" value="F:ATP binding"/>
    <property type="evidence" value="ECO:0007669"/>
    <property type="project" value="UniProtKB-KW"/>
</dbReference>
<dbReference type="SUPFAM" id="SSF56784">
    <property type="entry name" value="HAD-like"/>
    <property type="match status" value="1"/>
</dbReference>
<dbReference type="AlphaFoldDB" id="F6DNI9"/>
<dbReference type="PANTHER" id="PTHR48085">
    <property type="entry name" value="CADMIUM/ZINC-TRANSPORTING ATPASE HMA2-RELATED"/>
    <property type="match status" value="1"/>
</dbReference>
<dbReference type="CDD" id="cd00371">
    <property type="entry name" value="HMA"/>
    <property type="match status" value="1"/>
</dbReference>
<evidence type="ECO:0000256" key="4">
    <source>
        <dbReference type="ARBA" id="ARBA00022840"/>
    </source>
</evidence>
<comment type="similarity">
    <text evidence="2">Belongs to the cation transport ATPase (P-type) (TC 3.A.3) family. Type IB subfamily.</text>
</comment>
<evidence type="ECO:0000256" key="3">
    <source>
        <dbReference type="ARBA" id="ARBA00022741"/>
    </source>
</evidence>
<dbReference type="GO" id="GO:0016020">
    <property type="term" value="C:membrane"/>
    <property type="evidence" value="ECO:0007669"/>
    <property type="project" value="UniProtKB-SubCell"/>
</dbReference>
<keyword evidence="4" id="KW-0067">ATP-binding</keyword>
<dbReference type="EMBL" id="CP002780">
    <property type="protein sequence ID" value="AEG58529.1"/>
    <property type="molecule type" value="Genomic_DNA"/>
</dbReference>
<dbReference type="STRING" id="696281.Desru_0231"/>
<dbReference type="InterPro" id="IPR036412">
    <property type="entry name" value="HAD-like_sf"/>
</dbReference>
<keyword evidence="3" id="KW-0547">Nucleotide-binding</keyword>
<dbReference type="Pfam" id="PF19991">
    <property type="entry name" value="HMA_2"/>
    <property type="match status" value="1"/>
</dbReference>
<evidence type="ECO:0000256" key="2">
    <source>
        <dbReference type="ARBA" id="ARBA00006024"/>
    </source>
</evidence>
<dbReference type="GO" id="GO:0046872">
    <property type="term" value="F:metal ion binding"/>
    <property type="evidence" value="ECO:0007669"/>
    <property type="project" value="InterPro"/>
</dbReference>
<organism evidence="5 6">
    <name type="scientific">Desulforamulus ruminis (strain ATCC 23193 / DSM 2154 / NCIMB 8452 / DL)</name>
    <name type="common">Desulfotomaculum ruminis</name>
    <dbReference type="NCBI Taxonomy" id="696281"/>
    <lineage>
        <taxon>Bacteria</taxon>
        <taxon>Bacillati</taxon>
        <taxon>Bacillota</taxon>
        <taxon>Clostridia</taxon>
        <taxon>Eubacteriales</taxon>
        <taxon>Peptococcaceae</taxon>
        <taxon>Desulforamulus</taxon>
    </lineage>
</organism>
<keyword evidence="6" id="KW-1185">Reference proteome</keyword>
<gene>
    <name evidence="5" type="ordered locus">Desru_0231</name>
</gene>
<dbReference type="HOGENOM" id="CLU_431976_0_0_9"/>
<evidence type="ECO:0000313" key="6">
    <source>
        <dbReference type="Proteomes" id="UP000009234"/>
    </source>
</evidence>
<proteinExistence type="inferred from homology"/>
<dbReference type="InterPro" id="IPR006121">
    <property type="entry name" value="HMA_dom"/>
</dbReference>